<organism evidence="1 2">
    <name type="scientific">Solanum tuberosum</name>
    <name type="common">Potato</name>
    <dbReference type="NCBI Taxonomy" id="4113"/>
    <lineage>
        <taxon>Eukaryota</taxon>
        <taxon>Viridiplantae</taxon>
        <taxon>Streptophyta</taxon>
        <taxon>Embryophyta</taxon>
        <taxon>Tracheophyta</taxon>
        <taxon>Spermatophyta</taxon>
        <taxon>Magnoliopsida</taxon>
        <taxon>eudicotyledons</taxon>
        <taxon>Gunneridae</taxon>
        <taxon>Pentapetalae</taxon>
        <taxon>asterids</taxon>
        <taxon>lamiids</taxon>
        <taxon>Solanales</taxon>
        <taxon>Solanaceae</taxon>
        <taxon>Solanoideae</taxon>
        <taxon>Solaneae</taxon>
        <taxon>Solanum</taxon>
    </lineage>
</organism>
<protein>
    <submittedName>
        <fullName evidence="1">Uncharacterized protein</fullName>
    </submittedName>
</protein>
<proteinExistence type="predicted"/>
<sequence>MKVQGPFDSLRGIAAPLPIAISGPSSKQAHRPKISLVLDKYLEIFVGLWRESQSIFSMSPYHTTHRYLSIDRSEGPPLNKFLKVRLLYSSTEEVYFVPLGGHIDQNLER</sequence>
<dbReference type="Proteomes" id="UP000826656">
    <property type="component" value="Unassembled WGS sequence"/>
</dbReference>
<dbReference type="EMBL" id="JAIVGD010000001">
    <property type="protein sequence ID" value="KAH0781516.1"/>
    <property type="molecule type" value="Genomic_DNA"/>
</dbReference>
<keyword evidence="2" id="KW-1185">Reference proteome</keyword>
<reference evidence="1 2" key="1">
    <citation type="journal article" date="2021" name="bioRxiv">
        <title>Chromosome-scale and haplotype-resolved genome assembly of a tetraploid potato cultivar.</title>
        <authorList>
            <person name="Sun H."/>
            <person name="Jiao W.-B."/>
            <person name="Krause K."/>
            <person name="Campoy J.A."/>
            <person name="Goel M."/>
            <person name="Folz-Donahue K."/>
            <person name="Kukat C."/>
            <person name="Huettel B."/>
            <person name="Schneeberger K."/>
        </authorList>
    </citation>
    <scope>NUCLEOTIDE SEQUENCE [LARGE SCALE GENOMIC DNA]</scope>
    <source>
        <strain evidence="1">SolTubOtavaFocal</strain>
        <tissue evidence="1">Leaves</tissue>
    </source>
</reference>
<name>A0ABQ7WMK3_SOLTU</name>
<accession>A0ABQ7WMK3</accession>
<evidence type="ECO:0000313" key="1">
    <source>
        <dbReference type="EMBL" id="KAH0781516.1"/>
    </source>
</evidence>
<comment type="caution">
    <text evidence="1">The sequence shown here is derived from an EMBL/GenBank/DDBJ whole genome shotgun (WGS) entry which is preliminary data.</text>
</comment>
<gene>
    <name evidence="1" type="ORF">KY290_001114</name>
</gene>
<evidence type="ECO:0000313" key="2">
    <source>
        <dbReference type="Proteomes" id="UP000826656"/>
    </source>
</evidence>